<protein>
    <submittedName>
        <fullName evidence="1">Uncharacterized protein</fullName>
    </submittedName>
</protein>
<proteinExistence type="predicted"/>
<dbReference type="RefSeq" id="WP_421731816.1">
    <property type="nucleotide sequence ID" value="NZ_CACRSK010000003.1"/>
</dbReference>
<evidence type="ECO:0000313" key="1">
    <source>
        <dbReference type="EMBL" id="VYS98612.1"/>
    </source>
</evidence>
<name>A0A6N2T090_9BACT</name>
<dbReference type="EMBL" id="CACRSK010000003">
    <property type="protein sequence ID" value="VYS98612.1"/>
    <property type="molecule type" value="Genomic_DNA"/>
</dbReference>
<reference evidence="1" key="1">
    <citation type="submission" date="2019-11" db="EMBL/GenBank/DDBJ databases">
        <authorList>
            <person name="Feng L."/>
        </authorList>
    </citation>
    <scope>NUCLEOTIDE SEQUENCE</scope>
    <source>
        <strain evidence="1">CUreolyticusLFYP111</strain>
    </source>
</reference>
<dbReference type="AlphaFoldDB" id="A0A6N2T090"/>
<organism evidence="1">
    <name type="scientific">Campylobacter ureolyticus</name>
    <dbReference type="NCBI Taxonomy" id="827"/>
    <lineage>
        <taxon>Bacteria</taxon>
        <taxon>Pseudomonadati</taxon>
        <taxon>Campylobacterota</taxon>
        <taxon>Epsilonproteobacteria</taxon>
        <taxon>Campylobacterales</taxon>
        <taxon>Campylobacteraceae</taxon>
        <taxon>Campylobacter</taxon>
    </lineage>
</organism>
<gene>
    <name evidence="1" type="ORF">CULFYP111_01132</name>
</gene>
<accession>A0A6N2T090</accession>
<sequence length="45" mass="5299">MKKLLFLVALVTFGFGKNMWVYNIKTDLMDPKTKEVVGQIYEKFN</sequence>